<evidence type="ECO:0000256" key="2">
    <source>
        <dbReference type="ARBA" id="ARBA00022448"/>
    </source>
</evidence>
<accession>A0A024UXE3</accession>
<keyword evidence="8" id="KW-0812">Transmembrane</keyword>
<evidence type="ECO:0000256" key="7">
    <source>
        <dbReference type="ARBA" id="ARBA00023136"/>
    </source>
</evidence>
<proteinExistence type="predicted"/>
<evidence type="ECO:0000256" key="8">
    <source>
        <dbReference type="SAM" id="Phobius"/>
    </source>
</evidence>
<comment type="subcellular location">
    <subcellularLocation>
        <location evidence="1">Mitochondrion membrane</location>
    </subcellularLocation>
</comment>
<keyword evidence="4" id="KW-0375">Hydrogen ion transport</keyword>
<dbReference type="Pfam" id="PF05405">
    <property type="entry name" value="Mt_ATP-synt_B"/>
    <property type="match status" value="1"/>
</dbReference>
<dbReference type="Proteomes" id="UP000030690">
    <property type="component" value="Unassembled WGS sequence"/>
</dbReference>
<keyword evidence="3" id="KW-0138">CF(0)</keyword>
<dbReference type="GO" id="GO:0015078">
    <property type="term" value="F:proton transmembrane transporter activity"/>
    <property type="evidence" value="ECO:0007669"/>
    <property type="project" value="InterPro"/>
</dbReference>
<keyword evidence="7 8" id="KW-0472">Membrane</keyword>
<dbReference type="GO" id="GO:0031966">
    <property type="term" value="C:mitochondrial membrane"/>
    <property type="evidence" value="ECO:0007669"/>
    <property type="project" value="UniProtKB-SubCell"/>
</dbReference>
<keyword evidence="2" id="KW-0813">Transport</keyword>
<evidence type="ECO:0000256" key="6">
    <source>
        <dbReference type="ARBA" id="ARBA00023128"/>
    </source>
</evidence>
<evidence type="ECO:0000313" key="10">
    <source>
        <dbReference type="Proteomes" id="UP000030690"/>
    </source>
</evidence>
<evidence type="ECO:0000256" key="1">
    <source>
        <dbReference type="ARBA" id="ARBA00004325"/>
    </source>
</evidence>
<keyword evidence="5" id="KW-0406">Ion transport</keyword>
<organism evidence="9 10">
    <name type="scientific">Plasmodium falciparum Vietnam Oak-Knoll</name>
    <name type="common">FVO</name>
    <dbReference type="NCBI Taxonomy" id="1036723"/>
    <lineage>
        <taxon>Eukaryota</taxon>
        <taxon>Sar</taxon>
        <taxon>Alveolata</taxon>
        <taxon>Apicomplexa</taxon>
        <taxon>Aconoidasida</taxon>
        <taxon>Haemosporida</taxon>
        <taxon>Plasmodiidae</taxon>
        <taxon>Plasmodium</taxon>
        <taxon>Plasmodium (Laverania)</taxon>
    </lineage>
</organism>
<protein>
    <submittedName>
        <fullName evidence="9">Uncharacterized protein</fullName>
    </submittedName>
</protein>
<dbReference type="GO" id="GO:0015986">
    <property type="term" value="P:proton motive force-driven ATP synthesis"/>
    <property type="evidence" value="ECO:0007669"/>
    <property type="project" value="InterPro"/>
</dbReference>
<dbReference type="OrthoDB" id="754047at2759"/>
<name>A0A024UXE3_PLAFA</name>
<evidence type="ECO:0000256" key="3">
    <source>
        <dbReference type="ARBA" id="ARBA00022547"/>
    </source>
</evidence>
<dbReference type="GO" id="GO:0045259">
    <property type="term" value="C:proton-transporting ATP synthase complex"/>
    <property type="evidence" value="ECO:0007669"/>
    <property type="project" value="UniProtKB-KW"/>
</dbReference>
<dbReference type="EMBL" id="KI925184">
    <property type="protein sequence ID" value="ETW15443.1"/>
    <property type="molecule type" value="Genomic_DNA"/>
</dbReference>
<feature type="transmembrane region" description="Helical" evidence="8">
    <location>
        <begin position="182"/>
        <end position="200"/>
    </location>
</feature>
<evidence type="ECO:0000313" key="9">
    <source>
        <dbReference type="EMBL" id="ETW15443.1"/>
    </source>
</evidence>
<dbReference type="InterPro" id="IPR008688">
    <property type="entry name" value="ATP_synth_Bsub_B/MI25"/>
</dbReference>
<reference evidence="9 10" key="2">
    <citation type="submission" date="2013-02" db="EMBL/GenBank/DDBJ databases">
        <title>The Genome Sequence of Plasmodium falciparum Vietnam Oak-Knoll (FVO).</title>
        <authorList>
            <consortium name="The Broad Institute Genome Sequencing Platform"/>
            <consortium name="The Broad Institute Genome Sequencing Center for Infectious Disease"/>
            <person name="Neafsey D."/>
            <person name="Cheeseman I."/>
            <person name="Volkman S."/>
            <person name="Adams J."/>
            <person name="Walker B."/>
            <person name="Young S.K."/>
            <person name="Zeng Q."/>
            <person name="Gargeya S."/>
            <person name="Fitzgerald M."/>
            <person name="Haas B."/>
            <person name="Abouelleil A."/>
            <person name="Alvarado L."/>
            <person name="Arachchi H.M."/>
            <person name="Berlin A.M."/>
            <person name="Chapman S.B."/>
            <person name="Dewar J."/>
            <person name="Goldberg J."/>
            <person name="Griggs A."/>
            <person name="Gujja S."/>
            <person name="Hansen M."/>
            <person name="Howarth C."/>
            <person name="Imamovic A."/>
            <person name="Larimer J."/>
            <person name="McCowan C."/>
            <person name="Murphy C."/>
            <person name="Neiman D."/>
            <person name="Pearson M."/>
            <person name="Priest M."/>
            <person name="Roberts A."/>
            <person name="Saif S."/>
            <person name="Shea T."/>
            <person name="Sisk P."/>
            <person name="Sykes S."/>
            <person name="Wortman J."/>
            <person name="Nusbaum C."/>
            <person name="Birren B."/>
        </authorList>
    </citation>
    <scope>NUCLEOTIDE SEQUENCE [LARGE SCALE GENOMIC DNA]</scope>
    <source>
        <strain evidence="10">Vietnam Oak-Knoll (FVO)</strain>
    </source>
</reference>
<reference evidence="9 10" key="1">
    <citation type="submission" date="2013-02" db="EMBL/GenBank/DDBJ databases">
        <title>The Genome Annotation of Plasmodium falciparum Vietnam Oak-Knoll (FVO).</title>
        <authorList>
            <consortium name="The Broad Institute Genome Sequencing Platform"/>
            <consortium name="The Broad Institute Genome Sequencing Center for Infectious Disease"/>
            <person name="Neafsey D."/>
            <person name="Hoffman S."/>
            <person name="Volkman S."/>
            <person name="Rosenthal P."/>
            <person name="Walker B."/>
            <person name="Young S.K."/>
            <person name="Zeng Q."/>
            <person name="Gargeya S."/>
            <person name="Fitzgerald M."/>
            <person name="Haas B."/>
            <person name="Abouelleil A."/>
            <person name="Allen A.W."/>
            <person name="Alvarado L."/>
            <person name="Arachchi H.M."/>
            <person name="Berlin A.M."/>
            <person name="Chapman S.B."/>
            <person name="Gainer-Dewar J."/>
            <person name="Goldberg J."/>
            <person name="Griggs A."/>
            <person name="Gujja S."/>
            <person name="Hansen M."/>
            <person name="Howarth C."/>
            <person name="Imamovic A."/>
            <person name="Ireland A."/>
            <person name="Larimer J."/>
            <person name="McCowan C."/>
            <person name="Murphy C."/>
            <person name="Pearson M."/>
            <person name="Poon T.W."/>
            <person name="Priest M."/>
            <person name="Roberts A."/>
            <person name="Saif S."/>
            <person name="Shea T."/>
            <person name="Sisk P."/>
            <person name="Sykes S."/>
            <person name="Wortman J."/>
            <person name="Nusbaum C."/>
            <person name="Birren B."/>
        </authorList>
    </citation>
    <scope>NUCLEOTIDE SEQUENCE [LARGE SCALE GENOMIC DNA]</scope>
    <source>
        <strain evidence="10">Vietnam Oak-Knoll (FVO)</strain>
    </source>
</reference>
<evidence type="ECO:0000256" key="4">
    <source>
        <dbReference type="ARBA" id="ARBA00022781"/>
    </source>
</evidence>
<dbReference type="AlphaFoldDB" id="A0A024UXE3"/>
<evidence type="ECO:0000256" key="5">
    <source>
        <dbReference type="ARBA" id="ARBA00023065"/>
    </source>
</evidence>
<keyword evidence="8" id="KW-1133">Transmembrane helix</keyword>
<keyword evidence="6" id="KW-0496">Mitochondrion</keyword>
<sequence>MLRIGKNKAKGSLFIKKCYYTNNSKGWLREYVYTKYRISLPNIENVKYDDIYLSCPSRDDFYVFTKKVPIFLRYLKLITSLENRTNDFIDFTKKCENGLNVEKDVYLTKEELLDIMFINGYSTKEMNALDLSFCSTYQFHYPEISVLFNLDEEDVYKYCLKKRSENPQTLVHLKYEKEKNMLSSYGLIFVFLYFGLNNLVLCNAWFLSKTIPFFSVFYMLGSYFYKDIQKYINKDINLMIDENNKNKLLAEDIIYKQLRLFSKDTECTEQLISFKQYCNVLIKKYTHSYINFQKNKIVETLEKKLKEIYNDEQNYKNSLQNILIEEIIKKIYEKIKTDKTFADSILNDGINNIQNINQNDTLINYVKSELQNIQKMDQKNSIVTKVLEQYELKKQQYLAKYIIHTHELNQIKNIINKSKLNINNLNHIEYNELLQLFNTINNRFGFYVNDDSISNITSSDSESKSFTQQINKFIIDTNKSFQHKKLVAFLREFQHI</sequence>
<gene>
    <name evidence="9" type="ORF">PFFVO_05737</name>
</gene>